<name>A0A142JVK7_9BURK</name>
<dbReference type="RefSeq" id="WP_062803905.1">
    <property type="nucleotide sequence ID" value="NZ_CP014845.1"/>
</dbReference>
<dbReference type="InterPro" id="IPR053140">
    <property type="entry name" value="GDSL_Rv0518-like"/>
</dbReference>
<reference evidence="3 4" key="1">
    <citation type="submission" date="2016-03" db="EMBL/GenBank/DDBJ databases">
        <title>Complete genome sequence of a novel chlorpyrifos degrading bacterium, Cupriavidus nantongensis sp. X1.</title>
        <authorList>
            <person name="Fang L."/>
        </authorList>
    </citation>
    <scope>NUCLEOTIDE SEQUENCE [LARGE SCALE GENOMIC DNA]</scope>
    <source>
        <strain evidence="3 4">X1</strain>
    </source>
</reference>
<dbReference type="AlphaFoldDB" id="A0A142JVK7"/>
<feature type="domain" description="SGNH hydrolase-type esterase" evidence="2">
    <location>
        <begin position="212"/>
        <end position="408"/>
    </location>
</feature>
<dbReference type="STRING" id="1796606.A2G96_30835"/>
<dbReference type="CDD" id="cd01830">
    <property type="entry name" value="XynE_like"/>
    <property type="match status" value="1"/>
</dbReference>
<dbReference type="Proteomes" id="UP000075238">
    <property type="component" value="Chromosome 2"/>
</dbReference>
<proteinExistence type="predicted"/>
<keyword evidence="1" id="KW-0732">Signal</keyword>
<dbReference type="InterPro" id="IPR036514">
    <property type="entry name" value="SGNH_hydro_sf"/>
</dbReference>
<evidence type="ECO:0000256" key="1">
    <source>
        <dbReference type="SAM" id="SignalP"/>
    </source>
</evidence>
<dbReference type="PANTHER" id="PTHR43784:SF2">
    <property type="entry name" value="GDSL-LIKE LIPASE_ACYLHYDROLASE, PUTATIVE (AFU_ORTHOLOGUE AFUA_2G00820)-RELATED"/>
    <property type="match status" value="1"/>
</dbReference>
<dbReference type="EMBL" id="CP014845">
    <property type="protein sequence ID" value="AMR82119.1"/>
    <property type="molecule type" value="Genomic_DNA"/>
</dbReference>
<accession>A0A142JVK7</accession>
<organism evidence="3 4">
    <name type="scientific">Cupriavidus nantongensis</name>
    <dbReference type="NCBI Taxonomy" id="1796606"/>
    <lineage>
        <taxon>Bacteria</taxon>
        <taxon>Pseudomonadati</taxon>
        <taxon>Pseudomonadota</taxon>
        <taxon>Betaproteobacteria</taxon>
        <taxon>Burkholderiales</taxon>
        <taxon>Burkholderiaceae</taxon>
        <taxon>Cupriavidus</taxon>
    </lineage>
</organism>
<dbReference type="SUPFAM" id="SSF52266">
    <property type="entry name" value="SGNH hydrolase"/>
    <property type="match status" value="1"/>
</dbReference>
<sequence>MISKLRFLRRVAAATLAAAVASSAALASPLQDRAWLTSWMASQQPVWQPGALPLPTGVPSVLTDQTVRQVVRLSVGGRWLRVVLSNPYGRQPLVIGAAQLAPHAGGGRIDLAGNRAVTFSGSATVTIPAGQSVASDAIALDTPALEELALSLHLPQRTAIESFHWDGRQTAWLAAGNATAQAVLAAPQTFNARVLVSEVQVEAPAGAGAVVAIGDSITEGNGSTPDTDRRWPDFLAQRLASDGVAVLNAGISGGRLLRDGMGVSVLARLDRDVLSQAHVRTVIAAIGINDIAWPGSTFAPHDAVPQAEELIEGYRRLIARAHARGVRVIGATITPFAGALRDTPIRGYDSPGKEAVRLAVNDWIRHGGAFDAVVDFDAAVRDPARPQALLPAFDSGDHLHPGDAGYRAMAAQFDLSLPALAGQSRSGAPGGNSGR</sequence>
<gene>
    <name evidence="3" type="ORF">A2G96_30835</name>
</gene>
<evidence type="ECO:0000313" key="4">
    <source>
        <dbReference type="Proteomes" id="UP000075238"/>
    </source>
</evidence>
<feature type="chain" id="PRO_5007498387" evidence="1">
    <location>
        <begin position="28"/>
        <end position="435"/>
    </location>
</feature>
<evidence type="ECO:0000259" key="2">
    <source>
        <dbReference type="Pfam" id="PF13472"/>
    </source>
</evidence>
<dbReference type="GO" id="GO:0016788">
    <property type="term" value="F:hydrolase activity, acting on ester bonds"/>
    <property type="evidence" value="ECO:0007669"/>
    <property type="project" value="UniProtKB-ARBA"/>
</dbReference>
<dbReference type="Pfam" id="PF13472">
    <property type="entry name" value="Lipase_GDSL_2"/>
    <property type="match status" value="1"/>
</dbReference>
<dbReference type="OrthoDB" id="1828825at2"/>
<dbReference type="KEGG" id="cnan:A2G96_30835"/>
<feature type="signal peptide" evidence="1">
    <location>
        <begin position="1"/>
        <end position="27"/>
    </location>
</feature>
<evidence type="ECO:0000313" key="3">
    <source>
        <dbReference type="EMBL" id="AMR82119.1"/>
    </source>
</evidence>
<protein>
    <submittedName>
        <fullName evidence="3">Lipase</fullName>
    </submittedName>
</protein>
<keyword evidence="4" id="KW-1185">Reference proteome</keyword>
<dbReference type="InterPro" id="IPR013830">
    <property type="entry name" value="SGNH_hydro"/>
</dbReference>
<dbReference type="Gene3D" id="3.40.50.1110">
    <property type="entry name" value="SGNH hydrolase"/>
    <property type="match status" value="1"/>
</dbReference>
<dbReference type="PANTHER" id="PTHR43784">
    <property type="entry name" value="GDSL-LIKE LIPASE/ACYLHYDROLASE, PUTATIVE (AFU_ORTHOLOGUE AFUA_2G00820)-RELATED"/>
    <property type="match status" value="1"/>
</dbReference>